<protein>
    <recommendedName>
        <fullName evidence="3">DNA polymerase III subunit delta</fullName>
    </recommendedName>
</protein>
<dbReference type="RefSeq" id="WP_118911122.1">
    <property type="nucleotide sequence ID" value="NZ_QOCS01000022.1"/>
</dbReference>
<organism evidence="1 2">
    <name type="scientific">Bombilactobacillus bombi</name>
    <dbReference type="NCBI Taxonomy" id="1303590"/>
    <lineage>
        <taxon>Bacteria</taxon>
        <taxon>Bacillati</taxon>
        <taxon>Bacillota</taxon>
        <taxon>Bacilli</taxon>
        <taxon>Lactobacillales</taxon>
        <taxon>Lactobacillaceae</taxon>
        <taxon>Bombilactobacillus</taxon>
    </lineage>
</organism>
<proteinExistence type="predicted"/>
<accession>A0A3R6YIF9</accession>
<evidence type="ECO:0000313" key="1">
    <source>
        <dbReference type="EMBL" id="RHW45059.1"/>
    </source>
</evidence>
<evidence type="ECO:0008006" key="3">
    <source>
        <dbReference type="Google" id="ProtNLM"/>
    </source>
</evidence>
<dbReference type="PANTHER" id="PTHR11669">
    <property type="entry name" value="REPLICATION FACTOR C / DNA POLYMERASE III GAMMA-TAU SUBUNIT"/>
    <property type="match status" value="1"/>
</dbReference>
<evidence type="ECO:0000313" key="2">
    <source>
        <dbReference type="Proteomes" id="UP000284822"/>
    </source>
</evidence>
<dbReference type="Pfam" id="PF13177">
    <property type="entry name" value="DNA_pol3_delta2"/>
    <property type="match status" value="1"/>
</dbReference>
<name>A0A3R6YIF9_9LACO</name>
<dbReference type="SUPFAM" id="SSF52540">
    <property type="entry name" value="P-loop containing nucleoside triphosphate hydrolases"/>
    <property type="match status" value="1"/>
</dbReference>
<dbReference type="AlphaFoldDB" id="A0A3R6YIF9"/>
<dbReference type="EMBL" id="QOCS01000022">
    <property type="protein sequence ID" value="RHW45059.1"/>
    <property type="molecule type" value="Genomic_DNA"/>
</dbReference>
<dbReference type="InterPro" id="IPR050238">
    <property type="entry name" value="DNA_Rep/Repair_Clamp_Loader"/>
</dbReference>
<gene>
    <name evidence="1" type="ORF">DS832_08025</name>
</gene>
<dbReference type="Gene3D" id="3.40.50.300">
    <property type="entry name" value="P-loop containing nucleotide triphosphate hydrolases"/>
    <property type="match status" value="1"/>
</dbReference>
<dbReference type="InterPro" id="IPR027417">
    <property type="entry name" value="P-loop_NTPase"/>
</dbReference>
<sequence length="309" mass="34710">MTAIVSTQAQITKELAQTIVAQRVSHSYLFVGANQIQTNELGLWFCQALFCQNSQAGYPCLQCDYCRRIAQHDFPDVLLVQSDKQSIGVDEIRSVKLEMGQTGVESDHRACVIMGAEKLTVAAENSLLKFLEEPAGAITTILLANSTNNFLSTILSRVQIIQLAAGQDEQLTQKLHSQGYSQPDIDLIHKAHLENLVAAEDAEHFTKLKIQAQSWFKLLITNPQQAFIAVAASILPVIENRIQQQIFLSLLEWYFSQYLQQQAQQSTWHQSRRLVEQFLHAQKLWQANVSFENSLEQLALIADSIIKGS</sequence>
<dbReference type="PANTHER" id="PTHR11669:SF8">
    <property type="entry name" value="DNA POLYMERASE III SUBUNIT DELTA"/>
    <property type="match status" value="1"/>
</dbReference>
<dbReference type="GO" id="GO:0006261">
    <property type="term" value="P:DNA-templated DNA replication"/>
    <property type="evidence" value="ECO:0007669"/>
    <property type="project" value="TreeGrafter"/>
</dbReference>
<reference evidence="1 2" key="1">
    <citation type="submission" date="2018-07" db="EMBL/GenBank/DDBJ databases">
        <title>Genome sequences of six Lactobacillus spp. isolated from bumble bee guts.</title>
        <authorList>
            <person name="Motta E.V.S."/>
            <person name="Moran N.A."/>
        </authorList>
    </citation>
    <scope>NUCLEOTIDE SEQUENCE [LARGE SCALE GENOMIC DNA]</scope>
    <source>
        <strain evidence="1 2">LV-8.1</strain>
    </source>
</reference>
<dbReference type="Proteomes" id="UP000284822">
    <property type="component" value="Unassembled WGS sequence"/>
</dbReference>
<comment type="caution">
    <text evidence="1">The sequence shown here is derived from an EMBL/GenBank/DDBJ whole genome shotgun (WGS) entry which is preliminary data.</text>
</comment>